<gene>
    <name evidence="2" type="ORF">B296_00001271</name>
</gene>
<comment type="caution">
    <text evidence="2">The sequence shown here is derived from an EMBL/GenBank/DDBJ whole genome shotgun (WGS) entry which is preliminary data.</text>
</comment>
<reference evidence="2 3" key="1">
    <citation type="journal article" date="2014" name="Agronomy (Basel)">
        <title>A Draft Genome Sequence for Ensete ventricosum, the Drought-Tolerant Tree Against Hunger.</title>
        <authorList>
            <person name="Harrison J."/>
            <person name="Moore K.A."/>
            <person name="Paszkiewicz K."/>
            <person name="Jones T."/>
            <person name="Grant M."/>
            <person name="Ambacheew D."/>
            <person name="Muzemil S."/>
            <person name="Studholme D.J."/>
        </authorList>
    </citation>
    <scope>NUCLEOTIDE SEQUENCE [LARGE SCALE GENOMIC DNA]</scope>
</reference>
<sequence>MPSPVDAKSLRDLKVMKSYHDIASIVTEESLGLIQARYSIPKEYALRALLPEQRPYNPKSFELSISVDVLEVGLWFPLHPTIVECLRWWRISPSQVAPNSWRAMDLDTLRRKSKMSGGKSSSVA</sequence>
<name>A0A427AQ22_ENSVE</name>
<dbReference type="InterPro" id="IPR007321">
    <property type="entry name" value="Transposase_28"/>
</dbReference>
<accession>A0A427AQ22</accession>
<feature type="domain" description="Transposase (putative) gypsy type" evidence="1">
    <location>
        <begin position="66"/>
        <end position="105"/>
    </location>
</feature>
<protein>
    <recommendedName>
        <fullName evidence="1">Transposase (putative) gypsy type domain-containing protein</fullName>
    </recommendedName>
</protein>
<dbReference type="Pfam" id="PF04195">
    <property type="entry name" value="Transposase_28"/>
    <property type="match status" value="1"/>
</dbReference>
<evidence type="ECO:0000259" key="1">
    <source>
        <dbReference type="Pfam" id="PF04195"/>
    </source>
</evidence>
<dbReference type="Proteomes" id="UP000287651">
    <property type="component" value="Unassembled WGS sequence"/>
</dbReference>
<evidence type="ECO:0000313" key="2">
    <source>
        <dbReference type="EMBL" id="RRT78334.1"/>
    </source>
</evidence>
<evidence type="ECO:0000313" key="3">
    <source>
        <dbReference type="Proteomes" id="UP000287651"/>
    </source>
</evidence>
<organism evidence="2 3">
    <name type="scientific">Ensete ventricosum</name>
    <name type="common">Abyssinian banana</name>
    <name type="synonym">Musa ensete</name>
    <dbReference type="NCBI Taxonomy" id="4639"/>
    <lineage>
        <taxon>Eukaryota</taxon>
        <taxon>Viridiplantae</taxon>
        <taxon>Streptophyta</taxon>
        <taxon>Embryophyta</taxon>
        <taxon>Tracheophyta</taxon>
        <taxon>Spermatophyta</taxon>
        <taxon>Magnoliopsida</taxon>
        <taxon>Liliopsida</taxon>
        <taxon>Zingiberales</taxon>
        <taxon>Musaceae</taxon>
        <taxon>Ensete</taxon>
    </lineage>
</organism>
<dbReference type="AlphaFoldDB" id="A0A427AQ22"/>
<proteinExistence type="predicted"/>
<dbReference type="EMBL" id="AMZH03001704">
    <property type="protein sequence ID" value="RRT78334.1"/>
    <property type="molecule type" value="Genomic_DNA"/>
</dbReference>